<feature type="compositionally biased region" description="Polar residues" evidence="4">
    <location>
        <begin position="59"/>
        <end position="69"/>
    </location>
</feature>
<dbReference type="EMBL" id="RZNZ01000020">
    <property type="protein sequence ID" value="KAA8816802.1"/>
    <property type="molecule type" value="Genomic_DNA"/>
</dbReference>
<dbReference type="InterPro" id="IPR035472">
    <property type="entry name" value="RpiR-like_SIS"/>
</dbReference>
<dbReference type="OrthoDB" id="3770404at2"/>
<dbReference type="InterPro" id="IPR046348">
    <property type="entry name" value="SIS_dom_sf"/>
</dbReference>
<dbReference type="GO" id="GO:0003677">
    <property type="term" value="F:DNA binding"/>
    <property type="evidence" value="ECO:0007669"/>
    <property type="project" value="UniProtKB-KW"/>
</dbReference>
<evidence type="ECO:0000313" key="9">
    <source>
        <dbReference type="Proteomes" id="UP000345527"/>
    </source>
</evidence>
<comment type="caution">
    <text evidence="8">The sequence shown here is derived from an EMBL/GenBank/DDBJ whole genome shotgun (WGS) entry which is preliminary data.</text>
</comment>
<evidence type="ECO:0000256" key="3">
    <source>
        <dbReference type="ARBA" id="ARBA00023163"/>
    </source>
</evidence>
<dbReference type="Gene3D" id="1.10.10.10">
    <property type="entry name" value="Winged helix-like DNA-binding domain superfamily/Winged helix DNA-binding domain"/>
    <property type="match status" value="1"/>
</dbReference>
<sequence>MQFETQHTPFVSQVATIARIGGGLRHSGPPRVSSRHHRPNWQWFETQRPGSATRPASRVATNSRFGNNSRQRRTVAHRSGYDESRTERVGMDIESMPVRSRILSMLPSLQAAERRVAEFLLQHAQDGGDLTVSAVAAGSGASAGTVVRTCKSLGYQGYQQVRVLLARDRMQPTMFPTPVPAVPTVSGVPGVSAVPMITPAPTVAGTAAGPSADGGVAGAASGDADDRAGDTATPSRQPSHSTVPPTVPTIIPPIAPAPDSATAGADVIRHALSLAGRMPTLMGMLSTADLDRTVRLILRSRRILIIASGLSAPIGQSFASRLLRCGIDVIVFNDVIDQHIAASMLTDDCTAFVISGSGVNAHSLSAARACRKAGAHVVAMTYFAASPLTSLAEVALILEPPDFTLGQELRDVSRVSLMILTESIGAAIEREASRAGTAFTVISQHLEDDED</sequence>
<reference evidence="9 10" key="1">
    <citation type="journal article" date="2019" name="Syst. Appl. Microbiol.">
        <title>Characterization of Bifidobacterium species in feaces of the Egyptian fruit bat: Description of B. vespertilionis sp. nov. and B. rousetti sp. nov.</title>
        <authorList>
            <person name="Modesto M."/>
            <person name="Satti M."/>
            <person name="Watanabe K."/>
            <person name="Puglisi E."/>
            <person name="Morelli L."/>
            <person name="Huang C.-H."/>
            <person name="Liou J.-S."/>
            <person name="Miyashita M."/>
            <person name="Tamura T."/>
            <person name="Saito S."/>
            <person name="Mori K."/>
            <person name="Huang L."/>
            <person name="Sciavilla P."/>
            <person name="Sandri C."/>
            <person name="Spiezio C."/>
            <person name="Vitali F."/>
            <person name="Cavalieri D."/>
            <person name="Perpetuini G."/>
            <person name="Tofalo R."/>
            <person name="Bonetti A."/>
            <person name="Arita M."/>
            <person name="Mattarelli P."/>
        </authorList>
    </citation>
    <scope>NUCLEOTIDE SEQUENCE [LARGE SCALE GENOMIC DNA]</scope>
    <source>
        <strain evidence="7 10">RST16</strain>
        <strain evidence="8 9">RST8</strain>
    </source>
</reference>
<gene>
    <name evidence="8" type="ORF">EM848_09890</name>
    <name evidence="7" type="ORF">EMO90_11255</name>
</gene>
<evidence type="ECO:0000256" key="1">
    <source>
        <dbReference type="ARBA" id="ARBA00023015"/>
    </source>
</evidence>
<dbReference type="Proteomes" id="UP000374630">
    <property type="component" value="Unassembled WGS sequence"/>
</dbReference>
<dbReference type="SUPFAM" id="SSF46689">
    <property type="entry name" value="Homeodomain-like"/>
    <property type="match status" value="1"/>
</dbReference>
<evidence type="ECO:0000256" key="4">
    <source>
        <dbReference type="SAM" id="MobiDB-lite"/>
    </source>
</evidence>
<evidence type="ECO:0000313" key="8">
    <source>
        <dbReference type="EMBL" id="KAA8821833.1"/>
    </source>
</evidence>
<dbReference type="InterPro" id="IPR009057">
    <property type="entry name" value="Homeodomain-like_sf"/>
</dbReference>
<keyword evidence="2" id="KW-0238">DNA-binding</keyword>
<feature type="domain" description="HTH rpiR-type" evidence="5">
    <location>
        <begin position="96"/>
        <end position="172"/>
    </location>
</feature>
<dbReference type="InterPro" id="IPR001347">
    <property type="entry name" value="SIS_dom"/>
</dbReference>
<evidence type="ECO:0000256" key="2">
    <source>
        <dbReference type="ARBA" id="ARBA00023125"/>
    </source>
</evidence>
<dbReference type="PANTHER" id="PTHR30514">
    <property type="entry name" value="GLUCOKINASE"/>
    <property type="match status" value="1"/>
</dbReference>
<proteinExistence type="predicted"/>
<dbReference type="InterPro" id="IPR047640">
    <property type="entry name" value="RpiR-like"/>
</dbReference>
<keyword evidence="1" id="KW-0805">Transcription regulation</keyword>
<protein>
    <submittedName>
        <fullName evidence="8">MurR/RpiR family transcriptional regulator</fullName>
    </submittedName>
</protein>
<dbReference type="PROSITE" id="PS51464">
    <property type="entry name" value="SIS"/>
    <property type="match status" value="1"/>
</dbReference>
<organism evidence="8 9">
    <name type="scientific">Bifidobacterium vespertilionis</name>
    <dbReference type="NCBI Taxonomy" id="2562524"/>
    <lineage>
        <taxon>Bacteria</taxon>
        <taxon>Bacillati</taxon>
        <taxon>Actinomycetota</taxon>
        <taxon>Actinomycetes</taxon>
        <taxon>Bifidobacteriales</taxon>
        <taxon>Bifidobacteriaceae</taxon>
        <taxon>Bifidobacterium</taxon>
    </lineage>
</organism>
<evidence type="ECO:0000259" key="6">
    <source>
        <dbReference type="PROSITE" id="PS51464"/>
    </source>
</evidence>
<dbReference type="GO" id="GO:0003700">
    <property type="term" value="F:DNA-binding transcription factor activity"/>
    <property type="evidence" value="ECO:0007669"/>
    <property type="project" value="InterPro"/>
</dbReference>
<dbReference type="Proteomes" id="UP000345527">
    <property type="component" value="Unassembled WGS sequence"/>
</dbReference>
<dbReference type="Gene3D" id="3.40.50.10490">
    <property type="entry name" value="Glucose-6-phosphate isomerase like protein, domain 1"/>
    <property type="match status" value="1"/>
</dbReference>
<dbReference type="EMBL" id="RZOA01000023">
    <property type="protein sequence ID" value="KAA8821833.1"/>
    <property type="molecule type" value="Genomic_DNA"/>
</dbReference>
<dbReference type="PANTHER" id="PTHR30514:SF1">
    <property type="entry name" value="HTH-TYPE TRANSCRIPTIONAL REGULATOR HEXR-RELATED"/>
    <property type="match status" value="1"/>
</dbReference>
<feature type="compositionally biased region" description="Low complexity" evidence="4">
    <location>
        <begin position="208"/>
        <end position="222"/>
    </location>
</feature>
<feature type="region of interest" description="Disordered" evidence="4">
    <location>
        <begin position="47"/>
        <end position="84"/>
    </location>
</feature>
<evidence type="ECO:0000313" key="7">
    <source>
        <dbReference type="EMBL" id="KAA8816802.1"/>
    </source>
</evidence>
<evidence type="ECO:0000259" key="5">
    <source>
        <dbReference type="PROSITE" id="PS51071"/>
    </source>
</evidence>
<dbReference type="GO" id="GO:1901135">
    <property type="term" value="P:carbohydrate derivative metabolic process"/>
    <property type="evidence" value="ECO:0007669"/>
    <property type="project" value="InterPro"/>
</dbReference>
<feature type="region of interest" description="Disordered" evidence="4">
    <location>
        <begin position="208"/>
        <end position="247"/>
    </location>
</feature>
<dbReference type="PROSITE" id="PS51071">
    <property type="entry name" value="HTH_RPIR"/>
    <property type="match status" value="1"/>
</dbReference>
<dbReference type="CDD" id="cd05013">
    <property type="entry name" value="SIS_RpiR"/>
    <property type="match status" value="1"/>
</dbReference>
<feature type="domain" description="SIS" evidence="6">
    <location>
        <begin position="293"/>
        <end position="434"/>
    </location>
</feature>
<keyword evidence="3" id="KW-0804">Transcription</keyword>
<dbReference type="Pfam" id="PF01380">
    <property type="entry name" value="SIS"/>
    <property type="match status" value="1"/>
</dbReference>
<dbReference type="InterPro" id="IPR000281">
    <property type="entry name" value="HTH_RpiR"/>
</dbReference>
<dbReference type="SUPFAM" id="SSF53697">
    <property type="entry name" value="SIS domain"/>
    <property type="match status" value="1"/>
</dbReference>
<dbReference type="GO" id="GO:0097367">
    <property type="term" value="F:carbohydrate derivative binding"/>
    <property type="evidence" value="ECO:0007669"/>
    <property type="project" value="InterPro"/>
</dbReference>
<evidence type="ECO:0000313" key="10">
    <source>
        <dbReference type="Proteomes" id="UP000374630"/>
    </source>
</evidence>
<accession>A0A5J5DYC9</accession>
<dbReference type="InterPro" id="IPR036388">
    <property type="entry name" value="WH-like_DNA-bd_sf"/>
</dbReference>
<keyword evidence="10" id="KW-1185">Reference proteome</keyword>
<name>A0A5J5DYC9_9BIFI</name>
<dbReference type="Pfam" id="PF01418">
    <property type="entry name" value="HTH_6"/>
    <property type="match status" value="1"/>
</dbReference>
<dbReference type="AlphaFoldDB" id="A0A5J5DYC9"/>